<dbReference type="Gene3D" id="3.30.70.1820">
    <property type="entry name" value="L1 transposable element, RRM domain"/>
    <property type="match status" value="1"/>
</dbReference>
<feature type="domain" description="Impact N-terminal" evidence="4">
    <location>
        <begin position="310"/>
        <end position="409"/>
    </location>
</feature>
<accession>A0A8B8B4J5</accession>
<reference evidence="6" key="1">
    <citation type="submission" date="2025-08" db="UniProtKB">
        <authorList>
            <consortium name="RefSeq"/>
        </authorList>
    </citation>
    <scope>IDENTIFICATION</scope>
    <source>
        <tissue evidence="6">Whole sample</tissue>
    </source>
</reference>
<feature type="region of interest" description="Disordered" evidence="3">
    <location>
        <begin position="1"/>
        <end position="27"/>
    </location>
</feature>
<evidence type="ECO:0000259" key="4">
    <source>
        <dbReference type="Pfam" id="PF01205"/>
    </source>
</evidence>
<dbReference type="GO" id="GO:0140469">
    <property type="term" value="P:GCN2-mediated signaling"/>
    <property type="evidence" value="ECO:0007669"/>
    <property type="project" value="TreeGrafter"/>
</dbReference>
<dbReference type="GO" id="GO:0006446">
    <property type="term" value="P:regulation of translational initiation"/>
    <property type="evidence" value="ECO:0007669"/>
    <property type="project" value="TreeGrafter"/>
</dbReference>
<feature type="coiled-coil region" evidence="2">
    <location>
        <begin position="63"/>
        <end position="135"/>
    </location>
</feature>
<evidence type="ECO:0000256" key="2">
    <source>
        <dbReference type="SAM" id="Coils"/>
    </source>
</evidence>
<comment type="similarity">
    <text evidence="1">Belongs to the IMPACT family.</text>
</comment>
<dbReference type="GO" id="GO:0005737">
    <property type="term" value="C:cytoplasm"/>
    <property type="evidence" value="ECO:0007669"/>
    <property type="project" value="TreeGrafter"/>
</dbReference>
<dbReference type="InterPro" id="IPR036956">
    <property type="entry name" value="Impact_N_sf"/>
</dbReference>
<dbReference type="Gene3D" id="3.30.230.30">
    <property type="entry name" value="Impact, N-terminal domain"/>
    <property type="match status" value="1"/>
</dbReference>
<dbReference type="InterPro" id="IPR023582">
    <property type="entry name" value="Impact"/>
</dbReference>
<dbReference type="Proteomes" id="UP000694844">
    <property type="component" value="Chromosome 8"/>
</dbReference>
<evidence type="ECO:0000256" key="1">
    <source>
        <dbReference type="ARBA" id="ARBA00007665"/>
    </source>
</evidence>
<evidence type="ECO:0000256" key="3">
    <source>
        <dbReference type="SAM" id="MobiDB-lite"/>
    </source>
</evidence>
<feature type="compositionally biased region" description="Basic and acidic residues" evidence="3">
    <location>
        <begin position="1"/>
        <end position="10"/>
    </location>
</feature>
<proteinExistence type="inferred from homology"/>
<dbReference type="InterPro" id="IPR001498">
    <property type="entry name" value="Impact_N"/>
</dbReference>
<gene>
    <name evidence="6" type="primary">LOC111107217</name>
</gene>
<evidence type="ECO:0000313" key="6">
    <source>
        <dbReference type="RefSeq" id="XP_022298008.1"/>
    </source>
</evidence>
<dbReference type="KEGG" id="cvn:111107217"/>
<protein>
    <submittedName>
        <fullName evidence="6">LOW QUALITY PROTEIN: uncharacterized protein LOC111107217</fullName>
    </submittedName>
</protein>
<name>A0A8B8B4J5_CRAVI</name>
<dbReference type="InterPro" id="IPR020568">
    <property type="entry name" value="Ribosomal_Su5_D2-typ_SF"/>
</dbReference>
<dbReference type="Pfam" id="PF01205">
    <property type="entry name" value="Impact_N"/>
    <property type="match status" value="1"/>
</dbReference>
<organism evidence="5 6">
    <name type="scientific">Crassostrea virginica</name>
    <name type="common">Eastern oyster</name>
    <dbReference type="NCBI Taxonomy" id="6565"/>
    <lineage>
        <taxon>Eukaryota</taxon>
        <taxon>Metazoa</taxon>
        <taxon>Spiralia</taxon>
        <taxon>Lophotrochozoa</taxon>
        <taxon>Mollusca</taxon>
        <taxon>Bivalvia</taxon>
        <taxon>Autobranchia</taxon>
        <taxon>Pteriomorphia</taxon>
        <taxon>Ostreida</taxon>
        <taxon>Ostreoidea</taxon>
        <taxon>Ostreidae</taxon>
        <taxon>Crassostrea</taxon>
    </lineage>
</organism>
<dbReference type="OrthoDB" id="6059368at2759"/>
<dbReference type="PANTHER" id="PTHR16301">
    <property type="entry name" value="IMPACT-RELATED"/>
    <property type="match status" value="1"/>
</dbReference>
<dbReference type="AlphaFoldDB" id="A0A8B8B4J5"/>
<evidence type="ECO:0000313" key="5">
    <source>
        <dbReference type="Proteomes" id="UP000694844"/>
    </source>
</evidence>
<keyword evidence="2" id="KW-0175">Coiled coil</keyword>
<keyword evidence="5" id="KW-1185">Reference proteome</keyword>
<dbReference type="SUPFAM" id="SSF54211">
    <property type="entry name" value="Ribosomal protein S5 domain 2-like"/>
    <property type="match status" value="1"/>
</dbReference>
<dbReference type="GeneID" id="111107217"/>
<sequence length="421" mass="48287">MPETKKRSLDTMETSDCPVEPNAEHENEKVHDFQIRDIMNGIANIQNTLANFMLRLDGQGLHIDELTKEIRAKNGINDRLENVQEQANDTLYIITEVQEKQKKMEREITRLKDYVVRLESQVNSHNSQILELRTKSMENNVIVNGVEEKAPERTNPASLASILKNVFIQEMRMDESVANDLRIEKLYRMGNFDSRKKFPRPILIQFTDKHDKDTVMKHVKVLRDNKSNIRVSQQLPEEVREKRKQLYDIQQKYADRNIETRIKGDKLVFTQSNSVYRDKLGSRPTADEVINGDEVKTVISTGKSVEDNGNRFIGHATTAVSYKQIRKSIVEVMRKEGVPSATHNVYAYRFQGQDGTIHEGSDDDGEYGAGRHLLKSLTDHEINNVLVIVSRWFSGNKLGPRRFTHISEVGLSAAKNLQTTV</sequence>
<dbReference type="PANTHER" id="PTHR16301:SF25">
    <property type="entry name" value="PROTEIN IMPACT"/>
    <property type="match status" value="1"/>
</dbReference>
<dbReference type="RefSeq" id="XP_022298008.1">
    <property type="nucleotide sequence ID" value="XM_022442300.1"/>
</dbReference>